<dbReference type="OMA" id="DAHALFF"/>
<evidence type="ECO:0000256" key="4">
    <source>
        <dbReference type="ARBA" id="ARBA00022723"/>
    </source>
</evidence>
<evidence type="ECO:0000256" key="2">
    <source>
        <dbReference type="ARBA" id="ARBA00011738"/>
    </source>
</evidence>
<reference evidence="17 19" key="1">
    <citation type="journal article" date="2012" name="Nature">
        <title>Algal genomes reveal evolutionary mosaicism and the fate of nucleomorphs.</title>
        <authorList>
            <consortium name="DOE Joint Genome Institute"/>
            <person name="Curtis B.A."/>
            <person name="Tanifuji G."/>
            <person name="Burki F."/>
            <person name="Gruber A."/>
            <person name="Irimia M."/>
            <person name="Maruyama S."/>
            <person name="Arias M.C."/>
            <person name="Ball S.G."/>
            <person name="Gile G.H."/>
            <person name="Hirakawa Y."/>
            <person name="Hopkins J.F."/>
            <person name="Kuo A."/>
            <person name="Rensing S.A."/>
            <person name="Schmutz J."/>
            <person name="Symeonidi A."/>
            <person name="Elias M."/>
            <person name="Eveleigh R.J."/>
            <person name="Herman E.K."/>
            <person name="Klute M.J."/>
            <person name="Nakayama T."/>
            <person name="Obornik M."/>
            <person name="Reyes-Prieto A."/>
            <person name="Armbrust E.V."/>
            <person name="Aves S.J."/>
            <person name="Beiko R.G."/>
            <person name="Coutinho P."/>
            <person name="Dacks J.B."/>
            <person name="Durnford D.G."/>
            <person name="Fast N.M."/>
            <person name="Green B.R."/>
            <person name="Grisdale C.J."/>
            <person name="Hempel F."/>
            <person name="Henrissat B."/>
            <person name="Hoppner M.P."/>
            <person name="Ishida K."/>
            <person name="Kim E."/>
            <person name="Koreny L."/>
            <person name="Kroth P.G."/>
            <person name="Liu Y."/>
            <person name="Malik S.B."/>
            <person name="Maier U.G."/>
            <person name="McRose D."/>
            <person name="Mock T."/>
            <person name="Neilson J.A."/>
            <person name="Onodera N.T."/>
            <person name="Poole A.M."/>
            <person name="Pritham E.J."/>
            <person name="Richards T.A."/>
            <person name="Rocap G."/>
            <person name="Roy S.W."/>
            <person name="Sarai C."/>
            <person name="Schaack S."/>
            <person name="Shirato S."/>
            <person name="Slamovits C.H."/>
            <person name="Spencer D.F."/>
            <person name="Suzuki S."/>
            <person name="Worden A.Z."/>
            <person name="Zauner S."/>
            <person name="Barry K."/>
            <person name="Bell C."/>
            <person name="Bharti A.K."/>
            <person name="Crow J.A."/>
            <person name="Grimwood J."/>
            <person name="Kramer R."/>
            <person name="Lindquist E."/>
            <person name="Lucas S."/>
            <person name="Salamov A."/>
            <person name="McFadden G.I."/>
            <person name="Lane C.E."/>
            <person name="Keeling P.J."/>
            <person name="Gray M.W."/>
            <person name="Grigoriev I.V."/>
            <person name="Archibald J.M."/>
        </authorList>
    </citation>
    <scope>NUCLEOTIDE SEQUENCE</scope>
    <source>
        <strain evidence="17 19">CCMP2712</strain>
    </source>
</reference>
<keyword evidence="3" id="KW-0645">Protease</keyword>
<evidence type="ECO:0000313" key="19">
    <source>
        <dbReference type="Proteomes" id="UP000011087"/>
    </source>
</evidence>
<dbReference type="Pfam" id="PF00557">
    <property type="entry name" value="Peptidase_M24"/>
    <property type="match status" value="1"/>
</dbReference>
<evidence type="ECO:0000313" key="17">
    <source>
        <dbReference type="EMBL" id="EKX54617.1"/>
    </source>
</evidence>
<dbReference type="EnsemblProtists" id="EKX54617">
    <property type="protein sequence ID" value="EKX54617"/>
    <property type="gene ID" value="GUITHDRAFT_91701"/>
</dbReference>
<keyword evidence="7" id="KW-0482">Metalloprotease</keyword>
<feature type="domain" description="Aminopeptidase P N-terminal" evidence="16">
    <location>
        <begin position="33"/>
        <end position="169"/>
    </location>
</feature>
<dbReference type="FunFam" id="3.90.230.10:FF:000002">
    <property type="entry name" value="Xaa-Pro aminopeptidase 3"/>
    <property type="match status" value="1"/>
</dbReference>
<evidence type="ECO:0000313" key="18">
    <source>
        <dbReference type="EnsemblProtists" id="EKX54617"/>
    </source>
</evidence>
<organism evidence="17">
    <name type="scientific">Guillardia theta (strain CCMP2712)</name>
    <name type="common">Cryptophyte</name>
    <dbReference type="NCBI Taxonomy" id="905079"/>
    <lineage>
        <taxon>Eukaryota</taxon>
        <taxon>Cryptophyceae</taxon>
        <taxon>Pyrenomonadales</taxon>
        <taxon>Geminigeraceae</taxon>
        <taxon>Guillardia</taxon>
    </lineage>
</organism>
<name>L1K1Y3_GUITC</name>
<dbReference type="GO" id="GO:0030145">
    <property type="term" value="F:manganese ion binding"/>
    <property type="evidence" value="ECO:0007669"/>
    <property type="project" value="InterPro"/>
</dbReference>
<dbReference type="PANTHER" id="PTHR48480">
    <property type="match status" value="1"/>
</dbReference>
<dbReference type="InterPro" id="IPR029149">
    <property type="entry name" value="Creatin/AminoP/Spt16_N"/>
</dbReference>
<dbReference type="InterPro" id="IPR052433">
    <property type="entry name" value="X-Pro_dipept-like"/>
</dbReference>
<dbReference type="InterPro" id="IPR036005">
    <property type="entry name" value="Creatinase/aminopeptidase-like"/>
</dbReference>
<dbReference type="PANTHER" id="PTHR48480:SF2">
    <property type="entry name" value="PEPTIDASE D"/>
    <property type="match status" value="1"/>
</dbReference>
<dbReference type="OrthoDB" id="10261878at2759"/>
<evidence type="ECO:0000256" key="3">
    <source>
        <dbReference type="ARBA" id="ARBA00022670"/>
    </source>
</evidence>
<dbReference type="CDD" id="cd01087">
    <property type="entry name" value="Prolidase"/>
    <property type="match status" value="1"/>
</dbReference>
<gene>
    <name evidence="17" type="ORF">GUITHDRAFT_91701</name>
</gene>
<dbReference type="Proteomes" id="UP000011087">
    <property type="component" value="Unassembled WGS sequence"/>
</dbReference>
<comment type="subunit">
    <text evidence="2">Homodimer.</text>
</comment>
<proteinExistence type="inferred from homology"/>
<dbReference type="AlphaFoldDB" id="L1K1Y3"/>
<comment type="catalytic activity">
    <reaction evidence="15">
        <text>Xaa-L-Pro dipeptide + H2O = an L-alpha-amino acid + L-proline</text>
        <dbReference type="Rhea" id="RHEA:76407"/>
        <dbReference type="ChEBI" id="CHEBI:15377"/>
        <dbReference type="ChEBI" id="CHEBI:59869"/>
        <dbReference type="ChEBI" id="CHEBI:60039"/>
        <dbReference type="ChEBI" id="CHEBI:195196"/>
        <dbReference type="EC" id="3.4.13.9"/>
    </reaction>
</comment>
<reference evidence="19" key="2">
    <citation type="submission" date="2012-11" db="EMBL/GenBank/DDBJ databases">
        <authorList>
            <person name="Kuo A."/>
            <person name="Curtis B.A."/>
            <person name="Tanifuji G."/>
            <person name="Burki F."/>
            <person name="Gruber A."/>
            <person name="Irimia M."/>
            <person name="Maruyama S."/>
            <person name="Arias M.C."/>
            <person name="Ball S.G."/>
            <person name="Gile G.H."/>
            <person name="Hirakawa Y."/>
            <person name="Hopkins J.F."/>
            <person name="Rensing S.A."/>
            <person name="Schmutz J."/>
            <person name="Symeonidi A."/>
            <person name="Elias M."/>
            <person name="Eveleigh R.J."/>
            <person name="Herman E.K."/>
            <person name="Klute M.J."/>
            <person name="Nakayama T."/>
            <person name="Obornik M."/>
            <person name="Reyes-Prieto A."/>
            <person name="Armbrust E.V."/>
            <person name="Aves S.J."/>
            <person name="Beiko R.G."/>
            <person name="Coutinho P."/>
            <person name="Dacks J.B."/>
            <person name="Durnford D.G."/>
            <person name="Fast N.M."/>
            <person name="Green B.R."/>
            <person name="Grisdale C."/>
            <person name="Hempe F."/>
            <person name="Henrissat B."/>
            <person name="Hoppner M.P."/>
            <person name="Ishida K.-I."/>
            <person name="Kim E."/>
            <person name="Koreny L."/>
            <person name="Kroth P.G."/>
            <person name="Liu Y."/>
            <person name="Malik S.-B."/>
            <person name="Maier U.G."/>
            <person name="McRose D."/>
            <person name="Mock T."/>
            <person name="Neilson J.A."/>
            <person name="Onodera N.T."/>
            <person name="Poole A.M."/>
            <person name="Pritham E.J."/>
            <person name="Richards T.A."/>
            <person name="Rocap G."/>
            <person name="Roy S.W."/>
            <person name="Sarai C."/>
            <person name="Schaack S."/>
            <person name="Shirato S."/>
            <person name="Slamovits C.H."/>
            <person name="Spencer D.F."/>
            <person name="Suzuki S."/>
            <person name="Worden A.Z."/>
            <person name="Zauner S."/>
            <person name="Barry K."/>
            <person name="Bell C."/>
            <person name="Bharti A.K."/>
            <person name="Crow J.A."/>
            <person name="Grimwood J."/>
            <person name="Kramer R."/>
            <person name="Lindquist E."/>
            <person name="Lucas S."/>
            <person name="Salamov A."/>
            <person name="McFadden G.I."/>
            <person name="Lane C.E."/>
            <person name="Keeling P.J."/>
            <person name="Gray M.W."/>
            <person name="Grigoriev I.V."/>
            <person name="Archibald J.M."/>
        </authorList>
    </citation>
    <scope>NUCLEOTIDE SEQUENCE</scope>
    <source>
        <strain evidence="19">CCMP2712</strain>
    </source>
</reference>
<evidence type="ECO:0000256" key="12">
    <source>
        <dbReference type="ARBA" id="ARBA00044252"/>
    </source>
</evidence>
<dbReference type="GO" id="GO:0102009">
    <property type="term" value="F:proline dipeptidase activity"/>
    <property type="evidence" value="ECO:0007669"/>
    <property type="project" value="UniProtKB-EC"/>
</dbReference>
<dbReference type="eggNOG" id="KOG2737">
    <property type="taxonomic scope" value="Eukaryota"/>
</dbReference>
<dbReference type="Gene3D" id="3.90.230.10">
    <property type="entry name" value="Creatinase/methionine aminopeptidase superfamily"/>
    <property type="match status" value="1"/>
</dbReference>
<dbReference type="GO" id="GO:0006508">
    <property type="term" value="P:proteolysis"/>
    <property type="evidence" value="ECO:0007669"/>
    <property type="project" value="UniProtKB-KW"/>
</dbReference>
<dbReference type="InterPro" id="IPR007865">
    <property type="entry name" value="Aminopep_P_N"/>
</dbReference>
<keyword evidence="8" id="KW-0464">Manganese</keyword>
<protein>
    <recommendedName>
        <fullName evidence="11">Xaa-Pro dipeptidase</fullName>
        <ecNumber evidence="10">3.4.13.9</ecNumber>
    </recommendedName>
    <alternativeName>
        <fullName evidence="14">Imidodipeptidase</fullName>
    </alternativeName>
    <alternativeName>
        <fullName evidence="12">Peptidase D</fullName>
    </alternativeName>
    <alternativeName>
        <fullName evidence="13">Proline dipeptidase</fullName>
    </alternativeName>
</protein>
<keyword evidence="5" id="KW-0378">Hydrolase</keyword>
<evidence type="ECO:0000256" key="1">
    <source>
        <dbReference type="ARBA" id="ARBA00001936"/>
    </source>
</evidence>
<evidence type="ECO:0000256" key="11">
    <source>
        <dbReference type="ARBA" id="ARBA00044141"/>
    </source>
</evidence>
<evidence type="ECO:0000256" key="7">
    <source>
        <dbReference type="ARBA" id="ARBA00023049"/>
    </source>
</evidence>
<dbReference type="PaxDb" id="55529-EKX54617"/>
<evidence type="ECO:0000259" key="16">
    <source>
        <dbReference type="SMART" id="SM01011"/>
    </source>
</evidence>
<dbReference type="EC" id="3.4.13.9" evidence="10"/>
<evidence type="ECO:0000256" key="6">
    <source>
        <dbReference type="ARBA" id="ARBA00022997"/>
    </source>
</evidence>
<dbReference type="EMBL" id="JH992967">
    <property type="protein sequence ID" value="EKX54617.1"/>
    <property type="molecule type" value="Genomic_DNA"/>
</dbReference>
<comment type="similarity">
    <text evidence="9">Belongs to the peptidase M24B family. Eukaryotic-type prolidase subfamily.</text>
</comment>
<keyword evidence="4" id="KW-0479">Metal-binding</keyword>
<keyword evidence="19" id="KW-1185">Reference proteome</keyword>
<evidence type="ECO:0000256" key="9">
    <source>
        <dbReference type="ARBA" id="ARBA00043990"/>
    </source>
</evidence>
<evidence type="ECO:0000256" key="10">
    <source>
        <dbReference type="ARBA" id="ARBA00044051"/>
    </source>
</evidence>
<dbReference type="SUPFAM" id="SSF53092">
    <property type="entry name" value="Creatinase/prolidase N-terminal domain"/>
    <property type="match status" value="1"/>
</dbReference>
<evidence type="ECO:0000256" key="14">
    <source>
        <dbReference type="ARBA" id="ARBA00044351"/>
    </source>
</evidence>
<keyword evidence="6" id="KW-0224">Dipeptidase</keyword>
<dbReference type="HOGENOM" id="CLU_017266_1_2_1"/>
<evidence type="ECO:0000256" key="5">
    <source>
        <dbReference type="ARBA" id="ARBA00022801"/>
    </source>
</evidence>
<evidence type="ECO:0000256" key="15">
    <source>
        <dbReference type="ARBA" id="ARBA00048994"/>
    </source>
</evidence>
<dbReference type="GeneID" id="17311290"/>
<dbReference type="KEGG" id="gtt:GUITHDRAFT_91701"/>
<reference evidence="18" key="3">
    <citation type="submission" date="2015-06" db="UniProtKB">
        <authorList>
            <consortium name="EnsemblProtists"/>
        </authorList>
    </citation>
    <scope>IDENTIFICATION</scope>
</reference>
<dbReference type="Gene3D" id="3.40.350.10">
    <property type="entry name" value="Creatinase/prolidase N-terminal domain"/>
    <property type="match status" value="1"/>
</dbReference>
<dbReference type="Pfam" id="PF05195">
    <property type="entry name" value="AMP_N"/>
    <property type="match status" value="1"/>
</dbReference>
<dbReference type="SUPFAM" id="SSF55920">
    <property type="entry name" value="Creatinase/aminopeptidase"/>
    <property type="match status" value="1"/>
</dbReference>
<dbReference type="STRING" id="905079.L1K1Y3"/>
<dbReference type="GO" id="GO:0070006">
    <property type="term" value="F:metalloaminopeptidase activity"/>
    <property type="evidence" value="ECO:0007669"/>
    <property type="project" value="InterPro"/>
</dbReference>
<evidence type="ECO:0000256" key="8">
    <source>
        <dbReference type="ARBA" id="ARBA00023211"/>
    </source>
</evidence>
<dbReference type="RefSeq" id="XP_005841597.1">
    <property type="nucleotide sequence ID" value="XM_005841540.1"/>
</dbReference>
<dbReference type="SMART" id="SM01011">
    <property type="entry name" value="AMP_N"/>
    <property type="match status" value="1"/>
</dbReference>
<dbReference type="InterPro" id="IPR000994">
    <property type="entry name" value="Pept_M24"/>
</dbReference>
<sequence>MYHMENPMMVAGWPTASVPGPSHYWQGGNTLAVPRSLHKETRNKVIKNMKQLGAVLGSVAFLAGGVSRCRDDTDHEELFRQESNFHYVFGVAEPDCFGALMVDSGESILFVPRLPSEYAVWMGSIASLEDFKVKYEVDKVMYTDQIKDFFTSCSPTKIYLYNGVNSDSKSVGKPAHFDGIEAFPCDLEILHPALFEARVTKTSAELEVLKFANRVSSKAHITVMQKVKPDMMEYQQMEADFLHYCYFNGGMRHASYTAICGCGANAAVLHYGHAGAPNNRKLMADEMILNDMGNEYYCYASDITCSFPACGKFDEVKKGIYEGVLDATVRVMKSMKPGVEWRDMHDLAENTIAEHLLKHGYLKGSMEEIIAAKIPGLFMPHGLGHLMGIDTHDVGGYPKGVERFKSLRMNRQLLEGMVLTVEPGCYFIPALLDPALKDETKKKLLCEEKLLSMFNFGGCRIEDNVIVTKDGIELMTNVPRTVKEIEAVMAGSDFPIADSDYPIPRKNL</sequence>
<comment type="cofactor">
    <cofactor evidence="1">
        <name>Mn(2+)</name>
        <dbReference type="ChEBI" id="CHEBI:29035"/>
    </cofactor>
</comment>
<accession>L1K1Y3</accession>
<evidence type="ECO:0000256" key="13">
    <source>
        <dbReference type="ARBA" id="ARBA00044284"/>
    </source>
</evidence>